<accession>A0AAN7X2A1</accession>
<name>A0AAN7X2A1_ELEMC</name>
<dbReference type="AlphaFoldDB" id="A0AAN7X2A1"/>
<comment type="caution">
    <text evidence="1">The sequence shown here is derived from an EMBL/GenBank/DDBJ whole genome shotgun (WGS) entry which is preliminary data.</text>
</comment>
<keyword evidence="2" id="KW-1185">Reference proteome</keyword>
<proteinExistence type="predicted"/>
<gene>
    <name evidence="1" type="ORF">PBY51_005023</name>
</gene>
<protein>
    <submittedName>
        <fullName evidence="1">Uncharacterized protein</fullName>
    </submittedName>
</protein>
<organism evidence="1 2">
    <name type="scientific">Eleginops maclovinus</name>
    <name type="common">Patagonian blennie</name>
    <name type="synonym">Eleginus maclovinus</name>
    <dbReference type="NCBI Taxonomy" id="56733"/>
    <lineage>
        <taxon>Eukaryota</taxon>
        <taxon>Metazoa</taxon>
        <taxon>Chordata</taxon>
        <taxon>Craniata</taxon>
        <taxon>Vertebrata</taxon>
        <taxon>Euteleostomi</taxon>
        <taxon>Actinopterygii</taxon>
        <taxon>Neopterygii</taxon>
        <taxon>Teleostei</taxon>
        <taxon>Neoteleostei</taxon>
        <taxon>Acanthomorphata</taxon>
        <taxon>Eupercaria</taxon>
        <taxon>Perciformes</taxon>
        <taxon>Notothenioidei</taxon>
        <taxon>Eleginopidae</taxon>
        <taxon>Eleginops</taxon>
    </lineage>
</organism>
<reference evidence="1 2" key="2">
    <citation type="journal article" date="2023" name="Mol. Biol. Evol.">
        <title>Genomics of Secondarily Temperate Adaptation in the Only Non-Antarctic Icefish.</title>
        <authorList>
            <person name="Rivera-Colon A.G."/>
            <person name="Rayamajhi N."/>
            <person name="Minhas B.F."/>
            <person name="Madrigal G."/>
            <person name="Bilyk K.T."/>
            <person name="Yoon V."/>
            <person name="Hune M."/>
            <person name="Gregory S."/>
            <person name="Cheng C.H.C."/>
            <person name="Catchen J.M."/>
        </authorList>
    </citation>
    <scope>NUCLEOTIDE SEQUENCE [LARGE SCALE GENOMIC DNA]</scope>
    <source>
        <strain evidence="1">JMC-PN-2008</strain>
    </source>
</reference>
<reference evidence="1 2" key="1">
    <citation type="journal article" date="2023" name="Genes (Basel)">
        <title>Chromosome-Level Genome Assembly and Circadian Gene Repertoire of the Patagonia Blennie Eleginops maclovinus-The Closest Ancestral Proxy of Antarctic Cryonotothenioids.</title>
        <authorList>
            <person name="Cheng C.C."/>
            <person name="Rivera-Colon A.G."/>
            <person name="Minhas B.F."/>
            <person name="Wilson L."/>
            <person name="Rayamajhi N."/>
            <person name="Vargas-Chacoff L."/>
            <person name="Catchen J.M."/>
        </authorList>
    </citation>
    <scope>NUCLEOTIDE SEQUENCE [LARGE SCALE GENOMIC DNA]</scope>
    <source>
        <strain evidence="1">JMC-PN-2008</strain>
    </source>
</reference>
<dbReference type="Proteomes" id="UP001346869">
    <property type="component" value="Unassembled WGS sequence"/>
</dbReference>
<evidence type="ECO:0000313" key="2">
    <source>
        <dbReference type="Proteomes" id="UP001346869"/>
    </source>
</evidence>
<evidence type="ECO:0000313" key="1">
    <source>
        <dbReference type="EMBL" id="KAK5854868.1"/>
    </source>
</evidence>
<sequence>MSRAVDVEESRVTIYAERKKREPVRFKQMDGAGGTSRCAVATKLNTPLMNALIWLPACGTSGGTAGYQELIQTKCNPSCCI</sequence>
<dbReference type="EMBL" id="JAUZQC010000018">
    <property type="protein sequence ID" value="KAK5854868.1"/>
    <property type="molecule type" value="Genomic_DNA"/>
</dbReference>